<keyword evidence="5" id="KW-0067">ATP-binding</keyword>
<dbReference type="GO" id="GO:0006633">
    <property type="term" value="P:fatty acid biosynthetic process"/>
    <property type="evidence" value="ECO:0007669"/>
    <property type="project" value="TreeGrafter"/>
</dbReference>
<evidence type="ECO:0000256" key="6">
    <source>
        <dbReference type="ARBA" id="ARBA00023098"/>
    </source>
</evidence>
<dbReference type="InterPro" id="IPR020845">
    <property type="entry name" value="AMP-binding_CS"/>
</dbReference>
<keyword evidence="4" id="KW-0276">Fatty acid metabolism</keyword>
<dbReference type="PANTHER" id="PTHR43605">
    <property type="entry name" value="ACYL-COENZYME A SYNTHETASE"/>
    <property type="match status" value="1"/>
</dbReference>
<evidence type="ECO:0000256" key="1">
    <source>
        <dbReference type="ARBA" id="ARBA00006432"/>
    </source>
</evidence>
<evidence type="ECO:0000313" key="11">
    <source>
        <dbReference type="Proteomes" id="UP000018936"/>
    </source>
</evidence>
<dbReference type="InterPro" id="IPR042099">
    <property type="entry name" value="ANL_N_sf"/>
</dbReference>
<dbReference type="GO" id="GO:0005524">
    <property type="term" value="F:ATP binding"/>
    <property type="evidence" value="ECO:0007669"/>
    <property type="project" value="UniProtKB-KW"/>
</dbReference>
<comment type="catalytic activity">
    <reaction evidence="8">
        <text>a medium-chain fatty acid + ATP + CoA = a medium-chain fatty acyl-CoA + AMP + diphosphate</text>
        <dbReference type="Rhea" id="RHEA:48340"/>
        <dbReference type="ChEBI" id="CHEBI:30616"/>
        <dbReference type="ChEBI" id="CHEBI:33019"/>
        <dbReference type="ChEBI" id="CHEBI:57287"/>
        <dbReference type="ChEBI" id="CHEBI:59558"/>
        <dbReference type="ChEBI" id="CHEBI:90546"/>
        <dbReference type="ChEBI" id="CHEBI:456215"/>
        <dbReference type="EC" id="6.2.1.2"/>
    </reaction>
    <physiologicalReaction direction="left-to-right" evidence="8">
        <dbReference type="Rhea" id="RHEA:48341"/>
    </physiologicalReaction>
</comment>
<dbReference type="Pfam" id="PF00501">
    <property type="entry name" value="AMP-binding"/>
    <property type="match status" value="1"/>
</dbReference>
<dbReference type="OrthoDB" id="6614653at2759"/>
<organism evidence="10 11">
    <name type="scientific">Ophiophagus hannah</name>
    <name type="common">King cobra</name>
    <name type="synonym">Naja hannah</name>
    <dbReference type="NCBI Taxonomy" id="8665"/>
    <lineage>
        <taxon>Eukaryota</taxon>
        <taxon>Metazoa</taxon>
        <taxon>Chordata</taxon>
        <taxon>Craniata</taxon>
        <taxon>Vertebrata</taxon>
        <taxon>Euteleostomi</taxon>
        <taxon>Lepidosauria</taxon>
        <taxon>Squamata</taxon>
        <taxon>Bifurcata</taxon>
        <taxon>Unidentata</taxon>
        <taxon>Episquamata</taxon>
        <taxon>Toxicofera</taxon>
        <taxon>Serpentes</taxon>
        <taxon>Colubroidea</taxon>
        <taxon>Elapidae</taxon>
        <taxon>Elapinae</taxon>
        <taxon>Ophiophagus</taxon>
    </lineage>
</organism>
<comment type="caution">
    <text evidence="10">The sequence shown here is derived from an EMBL/GenBank/DDBJ whole genome shotgun (WGS) entry which is preliminary data.</text>
</comment>
<gene>
    <name evidence="10" type="primary">Acsm5</name>
    <name evidence="10" type="ORF">L345_16356</name>
</gene>
<protein>
    <recommendedName>
        <fullName evidence="7">medium-chain acyl-CoA ligase</fullName>
        <ecNumber evidence="7">6.2.1.2</ecNumber>
    </recommendedName>
</protein>
<keyword evidence="3" id="KW-0547">Nucleotide-binding</keyword>
<evidence type="ECO:0000256" key="2">
    <source>
        <dbReference type="ARBA" id="ARBA00022598"/>
    </source>
</evidence>
<dbReference type="InterPro" id="IPR000873">
    <property type="entry name" value="AMP-dep_synth/lig_dom"/>
</dbReference>
<dbReference type="AlphaFoldDB" id="V8N737"/>
<evidence type="ECO:0000259" key="9">
    <source>
        <dbReference type="Pfam" id="PF00501"/>
    </source>
</evidence>
<name>V8N737_OPHHA</name>
<evidence type="ECO:0000256" key="3">
    <source>
        <dbReference type="ARBA" id="ARBA00022741"/>
    </source>
</evidence>
<keyword evidence="11" id="KW-1185">Reference proteome</keyword>
<dbReference type="Proteomes" id="UP000018936">
    <property type="component" value="Unassembled WGS sequence"/>
</dbReference>
<feature type="non-terminal residue" evidence="10">
    <location>
        <position position="1"/>
    </location>
</feature>
<evidence type="ECO:0000313" key="10">
    <source>
        <dbReference type="EMBL" id="ETE57925.1"/>
    </source>
</evidence>
<dbReference type="PROSITE" id="PS00455">
    <property type="entry name" value="AMP_BINDING"/>
    <property type="match status" value="1"/>
</dbReference>
<dbReference type="SUPFAM" id="SSF56801">
    <property type="entry name" value="Acetyl-CoA synthetase-like"/>
    <property type="match status" value="1"/>
</dbReference>
<dbReference type="EC" id="6.2.1.2" evidence="7"/>
<keyword evidence="2" id="KW-0436">Ligase</keyword>
<proteinExistence type="inferred from homology"/>
<evidence type="ECO:0000256" key="4">
    <source>
        <dbReference type="ARBA" id="ARBA00022832"/>
    </source>
</evidence>
<keyword evidence="6" id="KW-0443">Lipid metabolism</keyword>
<dbReference type="GO" id="GO:0004321">
    <property type="term" value="F:fatty-acyl-CoA synthase activity"/>
    <property type="evidence" value="ECO:0007669"/>
    <property type="project" value="TreeGrafter"/>
</dbReference>
<dbReference type="Gene3D" id="3.40.50.12780">
    <property type="entry name" value="N-terminal domain of ligase-like"/>
    <property type="match status" value="1"/>
</dbReference>
<evidence type="ECO:0000256" key="7">
    <source>
        <dbReference type="ARBA" id="ARBA00039009"/>
    </source>
</evidence>
<comment type="similarity">
    <text evidence="1">Belongs to the ATP-dependent AMP-binding enzyme family.</text>
</comment>
<dbReference type="InterPro" id="IPR051087">
    <property type="entry name" value="Mitochondrial_ACSM"/>
</dbReference>
<dbReference type="EMBL" id="AZIM01007520">
    <property type="protein sequence ID" value="ETE57925.1"/>
    <property type="molecule type" value="Genomic_DNA"/>
</dbReference>
<dbReference type="GO" id="GO:0006637">
    <property type="term" value="P:acyl-CoA metabolic process"/>
    <property type="evidence" value="ECO:0007669"/>
    <property type="project" value="TreeGrafter"/>
</dbReference>
<evidence type="ECO:0000256" key="8">
    <source>
        <dbReference type="ARBA" id="ARBA00048477"/>
    </source>
</evidence>
<dbReference type="GO" id="GO:0031956">
    <property type="term" value="F:medium-chain fatty acid-CoA ligase activity"/>
    <property type="evidence" value="ECO:0007669"/>
    <property type="project" value="UniProtKB-EC"/>
</dbReference>
<feature type="domain" description="AMP-dependent synthetase/ligase" evidence="9">
    <location>
        <begin position="62"/>
        <end position="161"/>
    </location>
</feature>
<accession>V8N737</accession>
<dbReference type="PANTHER" id="PTHR43605:SF6">
    <property type="entry name" value="ACYL-COENZYME A SYNTHETASE ACSM5, MITOCHONDRIAL"/>
    <property type="match status" value="1"/>
</dbReference>
<dbReference type="GO" id="GO:0005759">
    <property type="term" value="C:mitochondrial matrix"/>
    <property type="evidence" value="ECO:0007669"/>
    <property type="project" value="TreeGrafter"/>
</dbReference>
<reference evidence="10 11" key="1">
    <citation type="journal article" date="2013" name="Proc. Natl. Acad. Sci. U.S.A.">
        <title>The king cobra genome reveals dynamic gene evolution and adaptation in the snake venom system.</title>
        <authorList>
            <person name="Vonk F.J."/>
            <person name="Casewell N.R."/>
            <person name="Henkel C.V."/>
            <person name="Heimberg A.M."/>
            <person name="Jansen H.J."/>
            <person name="McCleary R.J."/>
            <person name="Kerkkamp H.M."/>
            <person name="Vos R.A."/>
            <person name="Guerreiro I."/>
            <person name="Calvete J.J."/>
            <person name="Wuster W."/>
            <person name="Woods A.E."/>
            <person name="Logan J.M."/>
            <person name="Harrison R.A."/>
            <person name="Castoe T.A."/>
            <person name="de Koning A.P."/>
            <person name="Pollock D.D."/>
            <person name="Yandell M."/>
            <person name="Calderon D."/>
            <person name="Renjifo C."/>
            <person name="Currier R.B."/>
            <person name="Salgado D."/>
            <person name="Pla D."/>
            <person name="Sanz L."/>
            <person name="Hyder A.S."/>
            <person name="Ribeiro J.M."/>
            <person name="Arntzen J.W."/>
            <person name="van den Thillart G.E."/>
            <person name="Boetzer M."/>
            <person name="Pirovano W."/>
            <person name="Dirks R.P."/>
            <person name="Spaink H.P."/>
            <person name="Duboule D."/>
            <person name="McGlinn E."/>
            <person name="Kini R.M."/>
            <person name="Richardson M.K."/>
        </authorList>
    </citation>
    <scope>NUCLEOTIDE SEQUENCE</scope>
    <source>
        <tissue evidence="10">Blood</tissue>
    </source>
</reference>
<evidence type="ECO:0000256" key="5">
    <source>
        <dbReference type="ARBA" id="ARBA00022840"/>
    </source>
</evidence>
<sequence length="170" mass="19173">MKLLVRCFGHLQTPWVFLHQAKRCVASLIPSYYEAVNRGDQEVPEYFNFASDVVDKWMQEEKLTAKDISYRIQASKAKGIVVAEQSVDAVDSIIAEWKFLKTKLVVSDRGRAGWLRFNDLLQAASGDHDCIKTRSEELMLIYFTSGSTGSPKMVEHCHSSYGIGFTSSGR</sequence>